<reference evidence="1" key="2">
    <citation type="submission" date="2024-07" db="EMBL/GenBank/DDBJ databases">
        <authorList>
            <person name="Pedersen J.S."/>
            <person name="Mulbjerg M.R."/>
            <person name="Carstens A.B."/>
            <person name="Hansen L.H."/>
        </authorList>
    </citation>
    <scope>NUCLEOTIDE SEQUENCE</scope>
</reference>
<protein>
    <submittedName>
        <fullName evidence="1">Head morphogenesis protein</fullName>
    </submittedName>
</protein>
<dbReference type="EMBL" id="PQ008972">
    <property type="protein sequence ID" value="XDF89584.1"/>
    <property type="molecule type" value="Genomic_DNA"/>
</dbReference>
<sequence length="371" mass="40388">MIKSANQKLADRLIGHQLFFSRFSTGEANKILALLRKGDVRITMMLTEALRESEANALNWNQARLNAIKRGIKDSIFSVYEQAFGQLRADFAAIAGNEAAFYSGAIAASIPSAAASLYPVVSVTAEQIAAAALSKPFQGQLLSQWAKSVPTKVVDAIGSTVQQGILLGQSHTEIIANVRGTSANNYQNGLLARQRNGLAAVVKTATNHIAAEARTLTAQRNSDIVKGRQWLSTLDSHTTTMCIIRDGKQYTNDDKPQPIGHKIPYGAGPGRIHFCCRSVETLITKSWKEMGIDAGEMDVGTRASMNGQVAADMTYSQWIERQPYAVIEKVFGVTRAQMIRDGKVNPDALFNDKGEFLSLSQLRDIDILLSS</sequence>
<organism evidence="1">
    <name type="scientific">Pectobacterium phage Koroua</name>
    <dbReference type="NCBI Taxonomy" id="3158138"/>
    <lineage>
        <taxon>Viruses</taxon>
        <taxon>Duplodnaviria</taxon>
        <taxon>Heunggongvirae</taxon>
        <taxon>Uroviricota</taxon>
        <taxon>Caudoviricetes</taxon>
    </lineage>
</organism>
<evidence type="ECO:0000313" key="1">
    <source>
        <dbReference type="EMBL" id="XDF89584.1"/>
    </source>
</evidence>
<dbReference type="InterPro" id="IPR017029">
    <property type="entry name" value="Phage_head_put"/>
</dbReference>
<proteinExistence type="predicted"/>
<accession>A0AB39ABK7</accession>
<name>A0AB39ABK7_9CAUD</name>
<gene>
    <name evidence="1" type="ORF">MPJMYLZW_CDS0011</name>
</gene>
<reference evidence="1" key="1">
    <citation type="journal article" date="2024" name="Virus Res.">
        <title>A novel genus of Pectobacterium bacteriophages display broad host range by targeting several species of Danish soft rot isolates.</title>
        <authorList>
            <person name="Pedersen J.S."/>
            <person name="Carstens A.B."/>
            <person name="Rothgard M.M."/>
            <person name="Roy C."/>
            <person name="Viry A."/>
            <person name="Papudeshi B."/>
            <person name="Kot W."/>
            <person name="Hille F."/>
            <person name="Franz C.M.A.P."/>
            <person name="Edwards R."/>
            <person name="Hansen L.H."/>
        </authorList>
    </citation>
    <scope>NUCLEOTIDE SEQUENCE</scope>
</reference>
<dbReference type="PIRSF" id="PIRSF034565">
    <property type="entry name" value="UCP034565"/>
    <property type="match status" value="1"/>
</dbReference>